<gene>
    <name evidence="2" type="ORF">EV678_1000</name>
</gene>
<evidence type="ECO:0000313" key="2">
    <source>
        <dbReference type="EMBL" id="RZT90189.1"/>
    </source>
</evidence>
<comment type="caution">
    <text evidence="2">The sequence shown here is derived from an EMBL/GenBank/DDBJ whole genome shotgun (WGS) entry which is preliminary data.</text>
</comment>
<dbReference type="EMBL" id="SHKM01000001">
    <property type="protein sequence ID" value="RZT90189.1"/>
    <property type="molecule type" value="Genomic_DNA"/>
</dbReference>
<dbReference type="Proteomes" id="UP000292136">
    <property type="component" value="Unassembled WGS sequence"/>
</dbReference>
<name>A0ABY0IRH7_9RHOO</name>
<sequence length="359" mass="37812">MTVATALVSGNDPLPRLAEDAVRQALDKLLAAGASHANSVLLYLTQDFSRQVQPALLAASRAAACTQVAGSVAAGLFTEEGWVLDRPAAAAMVFAGPLSLVPGRPGAAPLLSLASASSLPPEWATPGSQRFGALHLDALASEPGPVWQQGRPCADHRLSLSIAGSQASVALSCGLRLLTEPAPVVEVRGHDVHTLGQQTALDSLLRALPLEQRERRLLHHVTAVVAEPGHALERPEDTYCRLLPVIDTSPEGIVTLADRLAPGQSLAWAVRQPLAAEQEMRDTLVALGDELPRPSLGLMFSCIGRGPYFYGGEDRDLLVFTERFPGVPLLGLYGSGQIAPSNGGRLLHNSVVTALFSEI</sequence>
<keyword evidence="3" id="KW-1185">Reference proteome</keyword>
<reference evidence="2 3" key="1">
    <citation type="submission" date="2019-02" db="EMBL/GenBank/DDBJ databases">
        <title>Genomic Encyclopedia of Type Strains, Phase IV (KMG-IV): sequencing the most valuable type-strain genomes for metagenomic binning, comparative biology and taxonomic classification.</title>
        <authorList>
            <person name="Goeker M."/>
        </authorList>
    </citation>
    <scope>NUCLEOTIDE SEQUENCE [LARGE SCALE GENOMIC DNA]</scope>
    <source>
        <strain evidence="2 3">DSM 21223</strain>
    </source>
</reference>
<dbReference type="PANTHER" id="PTHR14939">
    <property type="entry name" value="F-BOX ONLY PROTEIN 22"/>
    <property type="match status" value="1"/>
</dbReference>
<dbReference type="Pfam" id="PF10442">
    <property type="entry name" value="FIST_C"/>
    <property type="match status" value="1"/>
</dbReference>
<dbReference type="RefSeq" id="WP_130458720.1">
    <property type="nucleotide sequence ID" value="NZ_SHKM01000001.1"/>
</dbReference>
<proteinExistence type="predicted"/>
<organism evidence="2 3">
    <name type="scientific">Azospira oryzae</name>
    <dbReference type="NCBI Taxonomy" id="146939"/>
    <lineage>
        <taxon>Bacteria</taxon>
        <taxon>Pseudomonadati</taxon>
        <taxon>Pseudomonadota</taxon>
        <taxon>Betaproteobacteria</taxon>
        <taxon>Rhodocyclales</taxon>
        <taxon>Rhodocyclaceae</taxon>
        <taxon>Azospira</taxon>
    </lineage>
</organism>
<protein>
    <submittedName>
        <fullName evidence="2">Small ligand-binding sensory domain FIST</fullName>
    </submittedName>
</protein>
<evidence type="ECO:0000313" key="3">
    <source>
        <dbReference type="Proteomes" id="UP000292136"/>
    </source>
</evidence>
<feature type="domain" description="FIST C-domain" evidence="1">
    <location>
        <begin position="200"/>
        <end position="341"/>
    </location>
</feature>
<dbReference type="PANTHER" id="PTHR14939:SF5">
    <property type="entry name" value="F-BOX ONLY PROTEIN 22"/>
    <property type="match status" value="1"/>
</dbReference>
<dbReference type="InterPro" id="IPR019494">
    <property type="entry name" value="FIST_C"/>
</dbReference>
<dbReference type="SMART" id="SM01204">
    <property type="entry name" value="FIST_C"/>
    <property type="match status" value="1"/>
</dbReference>
<accession>A0ABY0IRH7</accession>
<evidence type="ECO:0000259" key="1">
    <source>
        <dbReference type="SMART" id="SM01204"/>
    </source>
</evidence>